<evidence type="ECO:0000256" key="7">
    <source>
        <dbReference type="ARBA" id="ARBA00023136"/>
    </source>
</evidence>
<comment type="similarity">
    <text evidence="2">Belongs to the autoinducer-2 exporter (AI-2E) (TC 2.A.86) family.</text>
</comment>
<feature type="transmembrane region" description="Helical" evidence="8">
    <location>
        <begin position="139"/>
        <end position="168"/>
    </location>
</feature>
<dbReference type="EMBL" id="AMCI01004475">
    <property type="protein sequence ID" value="EJW98007.1"/>
    <property type="molecule type" value="Genomic_DNA"/>
</dbReference>
<keyword evidence="6 8" id="KW-1133">Transmembrane helix</keyword>
<evidence type="ECO:0000313" key="9">
    <source>
        <dbReference type="EMBL" id="EJW98007.1"/>
    </source>
</evidence>
<evidence type="ECO:0000256" key="4">
    <source>
        <dbReference type="ARBA" id="ARBA00022475"/>
    </source>
</evidence>
<dbReference type="Pfam" id="PF01594">
    <property type="entry name" value="AI-2E_transport"/>
    <property type="match status" value="1"/>
</dbReference>
<comment type="caution">
    <text evidence="9">The sequence shown here is derived from an EMBL/GenBank/DDBJ whole genome shotgun (WGS) entry which is preliminary data.</text>
</comment>
<feature type="transmembrane region" description="Helical" evidence="8">
    <location>
        <begin position="111"/>
        <end position="133"/>
    </location>
</feature>
<feature type="transmembrane region" description="Helical" evidence="8">
    <location>
        <begin position="175"/>
        <end position="194"/>
    </location>
</feature>
<protein>
    <submittedName>
        <fullName evidence="9">Permease</fullName>
    </submittedName>
</protein>
<keyword evidence="7 8" id="KW-0472">Membrane</keyword>
<dbReference type="PANTHER" id="PTHR21716">
    <property type="entry name" value="TRANSMEMBRANE PROTEIN"/>
    <property type="match status" value="1"/>
</dbReference>
<evidence type="ECO:0000256" key="8">
    <source>
        <dbReference type="SAM" id="Phobius"/>
    </source>
</evidence>
<dbReference type="InterPro" id="IPR002549">
    <property type="entry name" value="AI-2E-like"/>
</dbReference>
<comment type="subcellular location">
    <subcellularLocation>
        <location evidence="1">Cell membrane</location>
        <topology evidence="1">Multi-pass membrane protein</topology>
    </subcellularLocation>
</comment>
<sequence>MLSEALVQYPALETKLNNASNLDWQHLIETVFEWAKRGGIALVGGAANAATGIVSGMFDFFIGMIFALYILSQKETLQRQGKMLLYAYLPERRASQIISILRLTFKTFSNFLSGQCLEACILGGMFAVSMIIFRMPFVALISVLVAVTALVPVFGAFIGCFVGAFLILVQNPMQAVWFVVMFLVLQQLEGNLIYPRVVGNSVGLPSIWVLLAVTLGGSTLGVLGMLITIPLFSVIYALLRGATHTRLRHRKIPRDAYLKTATEKSSLPPAVSSKKM</sequence>
<evidence type="ECO:0000256" key="2">
    <source>
        <dbReference type="ARBA" id="ARBA00009773"/>
    </source>
</evidence>
<keyword evidence="3" id="KW-0813">Transport</keyword>
<organism evidence="9">
    <name type="scientific">gut metagenome</name>
    <dbReference type="NCBI Taxonomy" id="749906"/>
    <lineage>
        <taxon>unclassified sequences</taxon>
        <taxon>metagenomes</taxon>
        <taxon>organismal metagenomes</taxon>
    </lineage>
</organism>
<keyword evidence="5 8" id="KW-0812">Transmembrane</keyword>
<feature type="non-terminal residue" evidence="9">
    <location>
        <position position="276"/>
    </location>
</feature>
<evidence type="ECO:0000256" key="1">
    <source>
        <dbReference type="ARBA" id="ARBA00004651"/>
    </source>
</evidence>
<feature type="transmembrane region" description="Helical" evidence="8">
    <location>
        <begin position="206"/>
        <end position="239"/>
    </location>
</feature>
<dbReference type="AlphaFoldDB" id="J9G893"/>
<proteinExistence type="inferred from homology"/>
<dbReference type="PANTHER" id="PTHR21716:SF53">
    <property type="entry name" value="PERMEASE PERM-RELATED"/>
    <property type="match status" value="1"/>
</dbReference>
<gene>
    <name evidence="9" type="ORF">EVA_13886</name>
</gene>
<evidence type="ECO:0000256" key="5">
    <source>
        <dbReference type="ARBA" id="ARBA00022692"/>
    </source>
</evidence>
<evidence type="ECO:0000256" key="3">
    <source>
        <dbReference type="ARBA" id="ARBA00022448"/>
    </source>
</evidence>
<reference evidence="9" key="1">
    <citation type="journal article" date="2012" name="PLoS ONE">
        <title>Gene sets for utilization of primary and secondary nutrition supplies in the distal gut of endangered iberian lynx.</title>
        <authorList>
            <person name="Alcaide M."/>
            <person name="Messina E."/>
            <person name="Richter M."/>
            <person name="Bargiela R."/>
            <person name="Peplies J."/>
            <person name="Huws S.A."/>
            <person name="Newbold C.J."/>
            <person name="Golyshin P.N."/>
            <person name="Simon M.A."/>
            <person name="Lopez G."/>
            <person name="Yakimov M.M."/>
            <person name="Ferrer M."/>
        </authorList>
    </citation>
    <scope>NUCLEOTIDE SEQUENCE</scope>
</reference>
<dbReference type="GO" id="GO:0055085">
    <property type="term" value="P:transmembrane transport"/>
    <property type="evidence" value="ECO:0007669"/>
    <property type="project" value="TreeGrafter"/>
</dbReference>
<accession>J9G893</accession>
<name>J9G893_9ZZZZ</name>
<evidence type="ECO:0000256" key="6">
    <source>
        <dbReference type="ARBA" id="ARBA00022989"/>
    </source>
</evidence>
<dbReference type="GO" id="GO:0005886">
    <property type="term" value="C:plasma membrane"/>
    <property type="evidence" value="ECO:0007669"/>
    <property type="project" value="UniProtKB-SubCell"/>
</dbReference>
<keyword evidence="4" id="KW-1003">Cell membrane</keyword>
<feature type="transmembrane region" description="Helical" evidence="8">
    <location>
        <begin position="49"/>
        <end position="71"/>
    </location>
</feature>